<dbReference type="CDD" id="cd00093">
    <property type="entry name" value="HTH_XRE"/>
    <property type="match status" value="1"/>
</dbReference>
<evidence type="ECO:0000259" key="2">
    <source>
        <dbReference type="PROSITE" id="PS50943"/>
    </source>
</evidence>
<keyword evidence="4" id="KW-1185">Reference proteome</keyword>
<name>A0ABN1C0E0_9DEIO</name>
<evidence type="ECO:0000313" key="3">
    <source>
        <dbReference type="EMBL" id="GAA0508724.1"/>
    </source>
</evidence>
<organism evidence="3 4">
    <name type="scientific">Deinococcus depolymerans</name>
    <dbReference type="NCBI Taxonomy" id="392408"/>
    <lineage>
        <taxon>Bacteria</taxon>
        <taxon>Thermotogati</taxon>
        <taxon>Deinococcota</taxon>
        <taxon>Deinococci</taxon>
        <taxon>Deinococcales</taxon>
        <taxon>Deinococcaceae</taxon>
        <taxon>Deinococcus</taxon>
    </lineage>
</organism>
<dbReference type="RefSeq" id="WP_343757503.1">
    <property type="nucleotide sequence ID" value="NZ_BAAADB010000012.1"/>
</dbReference>
<dbReference type="PANTHER" id="PTHR46558">
    <property type="entry name" value="TRACRIPTIONAL REGULATORY PROTEIN-RELATED-RELATED"/>
    <property type="match status" value="1"/>
</dbReference>
<sequence>MEETFGQRIRRLREQHGLSQYDVAERILGKRERAGEISRWESDKNEPSHDNLRKIAVVYSCSTDELLGVATSIHLGQQASV</sequence>
<keyword evidence="1" id="KW-0238">DNA-binding</keyword>
<dbReference type="Proteomes" id="UP001500191">
    <property type="component" value="Unassembled WGS sequence"/>
</dbReference>
<evidence type="ECO:0000256" key="1">
    <source>
        <dbReference type="ARBA" id="ARBA00023125"/>
    </source>
</evidence>
<gene>
    <name evidence="3" type="ORF">GCM10008937_15710</name>
</gene>
<protein>
    <recommendedName>
        <fullName evidence="2">HTH cro/C1-type domain-containing protein</fullName>
    </recommendedName>
</protein>
<comment type="caution">
    <text evidence="3">The sequence shown here is derived from an EMBL/GenBank/DDBJ whole genome shotgun (WGS) entry which is preliminary data.</text>
</comment>
<evidence type="ECO:0000313" key="4">
    <source>
        <dbReference type="Proteomes" id="UP001500191"/>
    </source>
</evidence>
<dbReference type="SMART" id="SM00530">
    <property type="entry name" value="HTH_XRE"/>
    <property type="match status" value="1"/>
</dbReference>
<dbReference type="Gene3D" id="1.10.260.40">
    <property type="entry name" value="lambda repressor-like DNA-binding domains"/>
    <property type="match status" value="1"/>
</dbReference>
<feature type="domain" description="HTH cro/C1-type" evidence="2">
    <location>
        <begin position="9"/>
        <end position="66"/>
    </location>
</feature>
<dbReference type="InterPro" id="IPR001387">
    <property type="entry name" value="Cro/C1-type_HTH"/>
</dbReference>
<dbReference type="EMBL" id="BAAADB010000012">
    <property type="protein sequence ID" value="GAA0508724.1"/>
    <property type="molecule type" value="Genomic_DNA"/>
</dbReference>
<dbReference type="PROSITE" id="PS50943">
    <property type="entry name" value="HTH_CROC1"/>
    <property type="match status" value="1"/>
</dbReference>
<dbReference type="InterPro" id="IPR010982">
    <property type="entry name" value="Lambda_DNA-bd_dom_sf"/>
</dbReference>
<dbReference type="PANTHER" id="PTHR46558:SF11">
    <property type="entry name" value="HTH-TYPE TRANSCRIPTIONAL REGULATOR XRE"/>
    <property type="match status" value="1"/>
</dbReference>
<reference evidence="3 4" key="1">
    <citation type="journal article" date="2019" name="Int. J. Syst. Evol. Microbiol.">
        <title>The Global Catalogue of Microorganisms (GCM) 10K type strain sequencing project: providing services to taxonomists for standard genome sequencing and annotation.</title>
        <authorList>
            <consortium name="The Broad Institute Genomics Platform"/>
            <consortium name="The Broad Institute Genome Sequencing Center for Infectious Disease"/>
            <person name="Wu L."/>
            <person name="Ma J."/>
        </authorList>
    </citation>
    <scope>NUCLEOTIDE SEQUENCE [LARGE SCALE GENOMIC DNA]</scope>
    <source>
        <strain evidence="3 4">JCM 14368</strain>
    </source>
</reference>
<proteinExistence type="predicted"/>
<dbReference type="Pfam" id="PF01381">
    <property type="entry name" value="HTH_3"/>
    <property type="match status" value="1"/>
</dbReference>
<dbReference type="SUPFAM" id="SSF47413">
    <property type="entry name" value="lambda repressor-like DNA-binding domains"/>
    <property type="match status" value="1"/>
</dbReference>
<accession>A0ABN1C0E0</accession>